<feature type="transmembrane region" description="Helical" evidence="8">
    <location>
        <begin position="144"/>
        <end position="161"/>
    </location>
</feature>
<gene>
    <name evidence="10" type="ORF">SAMN05660874_05168</name>
</gene>
<comment type="subcellular location">
    <subcellularLocation>
        <location evidence="1">Cell membrane</location>
        <topology evidence="1">Multi-pass membrane protein</topology>
    </subcellularLocation>
</comment>
<evidence type="ECO:0000256" key="6">
    <source>
        <dbReference type="ARBA" id="ARBA00022989"/>
    </source>
</evidence>
<protein>
    <submittedName>
        <fullName evidence="10">ABC-2 type transport system permease protein</fullName>
    </submittedName>
</protein>
<evidence type="ECO:0000256" key="4">
    <source>
        <dbReference type="ARBA" id="ARBA00022475"/>
    </source>
</evidence>
<feature type="domain" description="ABC-2 type transporter transmembrane" evidence="9">
    <location>
        <begin position="46"/>
        <end position="255"/>
    </location>
</feature>
<evidence type="ECO:0000256" key="3">
    <source>
        <dbReference type="ARBA" id="ARBA00022448"/>
    </source>
</evidence>
<reference evidence="11" key="1">
    <citation type="submission" date="2016-10" db="EMBL/GenBank/DDBJ databases">
        <authorList>
            <person name="Varghese N."/>
            <person name="Submissions S."/>
        </authorList>
    </citation>
    <scope>NUCLEOTIDE SEQUENCE [LARGE SCALE GENOMIC DNA]</scope>
    <source>
        <strain evidence="11">DSM 44771</strain>
    </source>
</reference>
<proteinExistence type="inferred from homology"/>
<name>A0A1I6UQG5_9PSEU</name>
<dbReference type="Proteomes" id="UP000198852">
    <property type="component" value="Unassembled WGS sequence"/>
</dbReference>
<keyword evidence="3" id="KW-0813">Transport</keyword>
<dbReference type="Pfam" id="PF01061">
    <property type="entry name" value="ABC2_membrane"/>
    <property type="match status" value="1"/>
</dbReference>
<dbReference type="PANTHER" id="PTHR30413:SF10">
    <property type="entry name" value="CAPSULE POLYSACCHARIDE EXPORT INNER-MEMBRANE PROTEIN CTRC"/>
    <property type="match status" value="1"/>
</dbReference>
<dbReference type="PANTHER" id="PTHR30413">
    <property type="entry name" value="INNER MEMBRANE TRANSPORT PERMEASE"/>
    <property type="match status" value="1"/>
</dbReference>
<evidence type="ECO:0000256" key="2">
    <source>
        <dbReference type="ARBA" id="ARBA00007783"/>
    </source>
</evidence>
<dbReference type="STRING" id="95161.SAMN05660874_05168"/>
<keyword evidence="5 8" id="KW-0812">Transmembrane</keyword>
<accession>A0A1I6UQG5</accession>
<evidence type="ECO:0000259" key="9">
    <source>
        <dbReference type="Pfam" id="PF01061"/>
    </source>
</evidence>
<dbReference type="InterPro" id="IPR013525">
    <property type="entry name" value="ABC2_TM"/>
</dbReference>
<feature type="transmembrane region" description="Helical" evidence="8">
    <location>
        <begin position="203"/>
        <end position="221"/>
    </location>
</feature>
<dbReference type="GO" id="GO:0005886">
    <property type="term" value="C:plasma membrane"/>
    <property type="evidence" value="ECO:0007669"/>
    <property type="project" value="UniProtKB-SubCell"/>
</dbReference>
<feature type="transmembrane region" description="Helical" evidence="8">
    <location>
        <begin position="61"/>
        <end position="82"/>
    </location>
</feature>
<feature type="transmembrane region" description="Helical" evidence="8">
    <location>
        <begin position="167"/>
        <end position="191"/>
    </location>
</feature>
<keyword evidence="6 8" id="KW-1133">Transmembrane helix</keyword>
<feature type="transmembrane region" description="Helical" evidence="8">
    <location>
        <begin position="262"/>
        <end position="283"/>
    </location>
</feature>
<evidence type="ECO:0000313" key="10">
    <source>
        <dbReference type="EMBL" id="SFT03681.1"/>
    </source>
</evidence>
<evidence type="ECO:0000313" key="11">
    <source>
        <dbReference type="Proteomes" id="UP000198852"/>
    </source>
</evidence>
<dbReference type="GO" id="GO:0015920">
    <property type="term" value="P:lipopolysaccharide transport"/>
    <property type="evidence" value="ECO:0007669"/>
    <property type="project" value="TreeGrafter"/>
</dbReference>
<sequence>MVGTLSLVHATSTLDRPPAPSEISPRSWRKAFKDIRDALGQRQLWAHLGWQDIKQRYRRSVIGPLWITISMAVTVTALGLLYSQLFGQPLAEHLPYLAVGFIVWGFIGNCVNDGSEVFISNEGLIKQLPAPVSIHVLRLLWRQVLFFAHNLVVYFVLLFVFPHPLSWTVLLAIPAFALIAVNGAWVILVVGTISTRFRDIPPVTQSIVQLMFFMTPIVWNYDQFKSNPNPAIAERAKLAEINPFMHFLEIIRQPMLGSPIAWHHWLVCGAITVVGWALALIVLRNYRARVSYWV</sequence>
<dbReference type="EMBL" id="FOZX01000012">
    <property type="protein sequence ID" value="SFT03681.1"/>
    <property type="molecule type" value="Genomic_DNA"/>
</dbReference>
<organism evidence="10 11">
    <name type="scientific">Saccharopolyspora flava</name>
    <dbReference type="NCBI Taxonomy" id="95161"/>
    <lineage>
        <taxon>Bacteria</taxon>
        <taxon>Bacillati</taxon>
        <taxon>Actinomycetota</taxon>
        <taxon>Actinomycetes</taxon>
        <taxon>Pseudonocardiales</taxon>
        <taxon>Pseudonocardiaceae</taxon>
        <taxon>Saccharopolyspora</taxon>
    </lineage>
</organism>
<keyword evidence="11" id="KW-1185">Reference proteome</keyword>
<keyword evidence="7 8" id="KW-0472">Membrane</keyword>
<feature type="transmembrane region" description="Helical" evidence="8">
    <location>
        <begin position="94"/>
        <end position="111"/>
    </location>
</feature>
<evidence type="ECO:0000256" key="5">
    <source>
        <dbReference type="ARBA" id="ARBA00022692"/>
    </source>
</evidence>
<dbReference type="AlphaFoldDB" id="A0A1I6UQG5"/>
<dbReference type="GO" id="GO:0140359">
    <property type="term" value="F:ABC-type transporter activity"/>
    <property type="evidence" value="ECO:0007669"/>
    <property type="project" value="InterPro"/>
</dbReference>
<evidence type="ECO:0000256" key="1">
    <source>
        <dbReference type="ARBA" id="ARBA00004651"/>
    </source>
</evidence>
<evidence type="ECO:0000256" key="8">
    <source>
        <dbReference type="SAM" id="Phobius"/>
    </source>
</evidence>
<evidence type="ECO:0000256" key="7">
    <source>
        <dbReference type="ARBA" id="ARBA00023136"/>
    </source>
</evidence>
<keyword evidence="4" id="KW-1003">Cell membrane</keyword>
<comment type="similarity">
    <text evidence="2">Belongs to the ABC-2 integral membrane protein family.</text>
</comment>